<accession>A0A517Y2F3</accession>
<evidence type="ECO:0008006" key="3">
    <source>
        <dbReference type="Google" id="ProtNLM"/>
    </source>
</evidence>
<protein>
    <recommendedName>
        <fullName evidence="3">PSP1 C-terminal domain-containing protein</fullName>
    </recommendedName>
</protein>
<dbReference type="KEGG" id="uli:ETAA1_59740"/>
<proteinExistence type="predicted"/>
<reference evidence="1 2" key="1">
    <citation type="submission" date="2019-02" db="EMBL/GenBank/DDBJ databases">
        <title>Deep-cultivation of Planctomycetes and their phenomic and genomic characterization uncovers novel biology.</title>
        <authorList>
            <person name="Wiegand S."/>
            <person name="Jogler M."/>
            <person name="Boedeker C."/>
            <person name="Pinto D."/>
            <person name="Vollmers J."/>
            <person name="Rivas-Marin E."/>
            <person name="Kohn T."/>
            <person name="Peeters S.H."/>
            <person name="Heuer A."/>
            <person name="Rast P."/>
            <person name="Oberbeckmann S."/>
            <person name="Bunk B."/>
            <person name="Jeske O."/>
            <person name="Meyerdierks A."/>
            <person name="Storesund J.E."/>
            <person name="Kallscheuer N."/>
            <person name="Luecker S."/>
            <person name="Lage O.M."/>
            <person name="Pohl T."/>
            <person name="Merkel B.J."/>
            <person name="Hornburger P."/>
            <person name="Mueller R.-W."/>
            <person name="Bruemmer F."/>
            <person name="Labrenz M."/>
            <person name="Spormann A.M."/>
            <person name="Op den Camp H."/>
            <person name="Overmann J."/>
            <person name="Amann R."/>
            <person name="Jetten M.S.M."/>
            <person name="Mascher T."/>
            <person name="Medema M.H."/>
            <person name="Devos D.P."/>
            <person name="Kaster A.-K."/>
            <person name="Ovreas L."/>
            <person name="Rohde M."/>
            <person name="Galperin M.Y."/>
            <person name="Jogler C."/>
        </authorList>
    </citation>
    <scope>NUCLEOTIDE SEQUENCE [LARGE SCALE GENOMIC DNA]</scope>
    <source>
        <strain evidence="1 2">ETA_A1</strain>
    </source>
</reference>
<dbReference type="Proteomes" id="UP000319576">
    <property type="component" value="Chromosome"/>
</dbReference>
<keyword evidence="2" id="KW-1185">Reference proteome</keyword>
<evidence type="ECO:0000313" key="1">
    <source>
        <dbReference type="EMBL" id="QDU23963.1"/>
    </source>
</evidence>
<name>A0A517Y2F3_9BACT</name>
<dbReference type="AlphaFoldDB" id="A0A517Y2F3"/>
<evidence type="ECO:0000313" key="2">
    <source>
        <dbReference type="Proteomes" id="UP000319576"/>
    </source>
</evidence>
<dbReference type="RefSeq" id="WP_202920500.1">
    <property type="nucleotide sequence ID" value="NZ_CP036273.1"/>
</dbReference>
<gene>
    <name evidence="1" type="ORF">ETAA1_59740</name>
</gene>
<sequence length="211" mass="21086">MTAALLVQYGRPGYVGRFRASVEAVRGACVVLRGPRGLELGTVLCAAVAGVSGIDDEGELLRAATAADEAAADRSAALARDLLAAADELAAGLPVAFPDAEVALDGTAAVLHALPWAGCDLDAVLVALSERFGLPVRLLDLSRTPANPDPPEPATSCGKPDCGSGAGGCGTGGGCSTGSCSRGAVKSATELTAYFADLRGQMEAAARVPLH</sequence>
<dbReference type="EMBL" id="CP036273">
    <property type="protein sequence ID" value="QDU23963.1"/>
    <property type="molecule type" value="Genomic_DNA"/>
</dbReference>
<organism evidence="1 2">
    <name type="scientific">Urbifossiella limnaea</name>
    <dbReference type="NCBI Taxonomy" id="2528023"/>
    <lineage>
        <taxon>Bacteria</taxon>
        <taxon>Pseudomonadati</taxon>
        <taxon>Planctomycetota</taxon>
        <taxon>Planctomycetia</taxon>
        <taxon>Gemmatales</taxon>
        <taxon>Gemmataceae</taxon>
        <taxon>Urbifossiella</taxon>
    </lineage>
</organism>